<dbReference type="KEGG" id="msq:BKP64_13200"/>
<keyword evidence="5" id="KW-1185">Reference proteome</keyword>
<reference evidence="4 5" key="1">
    <citation type="submission" date="2016-10" db="EMBL/GenBank/DDBJ databases">
        <title>Marinobacter salinus sp. nov., a moderately halophilic bacterium isolated from a tidal flat environment.</title>
        <authorList>
            <person name="Park S.-J."/>
        </authorList>
    </citation>
    <scope>NUCLEOTIDE SEQUENCE [LARGE SCALE GENOMIC DNA]</scope>
    <source>
        <strain evidence="4 5">Hb8</strain>
    </source>
</reference>
<evidence type="ECO:0000256" key="1">
    <source>
        <dbReference type="ARBA" id="ARBA00022741"/>
    </source>
</evidence>
<dbReference type="AlphaFoldDB" id="A0A1D9GN32"/>
<sequence>MTTENITIRFFARLREELGTEELTISAQPGLTTGDILAELAGRGGAWAQLKGDQPLMIAVNQAMAKPSTPVQGGDEVAFFPPVTGG</sequence>
<dbReference type="RefSeq" id="WP_070970884.1">
    <property type="nucleotide sequence ID" value="NZ_CP017715.1"/>
</dbReference>
<dbReference type="STRING" id="1874317.BKP64_13200"/>
<dbReference type="NCBIfam" id="TIGR01682">
    <property type="entry name" value="moaD"/>
    <property type="match status" value="1"/>
</dbReference>
<evidence type="ECO:0000256" key="2">
    <source>
        <dbReference type="ARBA" id="ARBA00024200"/>
    </source>
</evidence>
<protein>
    <recommendedName>
        <fullName evidence="3">Molybdopterin synthase sulfur carrier subunit</fullName>
    </recommendedName>
</protein>
<dbReference type="InterPro" id="IPR012675">
    <property type="entry name" value="Beta-grasp_dom_sf"/>
</dbReference>
<dbReference type="Proteomes" id="UP000177445">
    <property type="component" value="Chromosome"/>
</dbReference>
<dbReference type="InterPro" id="IPR016155">
    <property type="entry name" value="Mopterin_synth/thiamin_S_b"/>
</dbReference>
<dbReference type="GO" id="GO:0006777">
    <property type="term" value="P:Mo-molybdopterin cofactor biosynthetic process"/>
    <property type="evidence" value="ECO:0007669"/>
    <property type="project" value="InterPro"/>
</dbReference>
<dbReference type="CDD" id="cd00754">
    <property type="entry name" value="Ubl_MoaD"/>
    <property type="match status" value="1"/>
</dbReference>
<dbReference type="SUPFAM" id="SSF54285">
    <property type="entry name" value="MoaD/ThiS"/>
    <property type="match status" value="1"/>
</dbReference>
<evidence type="ECO:0000313" key="4">
    <source>
        <dbReference type="EMBL" id="AOY89043.1"/>
    </source>
</evidence>
<evidence type="ECO:0000256" key="3">
    <source>
        <dbReference type="ARBA" id="ARBA00024247"/>
    </source>
</evidence>
<dbReference type="InterPro" id="IPR003749">
    <property type="entry name" value="ThiS/MoaD-like"/>
</dbReference>
<dbReference type="PANTHER" id="PTHR33359">
    <property type="entry name" value="MOLYBDOPTERIN SYNTHASE SULFUR CARRIER SUBUNIT"/>
    <property type="match status" value="1"/>
</dbReference>
<evidence type="ECO:0000313" key="5">
    <source>
        <dbReference type="Proteomes" id="UP000177445"/>
    </source>
</evidence>
<name>A0A1D9GN32_9GAMM</name>
<organism evidence="4 5">
    <name type="scientific">Marinobacter salinus</name>
    <dbReference type="NCBI Taxonomy" id="1874317"/>
    <lineage>
        <taxon>Bacteria</taxon>
        <taxon>Pseudomonadati</taxon>
        <taxon>Pseudomonadota</taxon>
        <taxon>Gammaproteobacteria</taxon>
        <taxon>Pseudomonadales</taxon>
        <taxon>Marinobacteraceae</taxon>
        <taxon>Marinobacter</taxon>
    </lineage>
</organism>
<dbReference type="UniPathway" id="UPA00344"/>
<keyword evidence="1" id="KW-0547">Nucleotide-binding</keyword>
<dbReference type="OrthoDB" id="9801945at2"/>
<gene>
    <name evidence="4" type="ORF">BKP64_13200</name>
</gene>
<dbReference type="GO" id="GO:1990133">
    <property type="term" value="C:molybdopterin adenylyltransferase complex"/>
    <property type="evidence" value="ECO:0007669"/>
    <property type="project" value="TreeGrafter"/>
</dbReference>
<accession>A0A1D9GN32</accession>
<dbReference type="GO" id="GO:0000166">
    <property type="term" value="F:nucleotide binding"/>
    <property type="evidence" value="ECO:0007669"/>
    <property type="project" value="UniProtKB-KW"/>
</dbReference>
<dbReference type="PANTHER" id="PTHR33359:SF1">
    <property type="entry name" value="MOLYBDOPTERIN SYNTHASE SULFUR CARRIER SUBUNIT"/>
    <property type="match status" value="1"/>
</dbReference>
<proteinExistence type="inferred from homology"/>
<comment type="similarity">
    <text evidence="2">Belongs to the MoaD family.</text>
</comment>
<dbReference type="EMBL" id="CP017715">
    <property type="protein sequence ID" value="AOY89043.1"/>
    <property type="molecule type" value="Genomic_DNA"/>
</dbReference>
<dbReference type="Pfam" id="PF02597">
    <property type="entry name" value="ThiS"/>
    <property type="match status" value="1"/>
</dbReference>
<dbReference type="InterPro" id="IPR044672">
    <property type="entry name" value="MOCS2A"/>
</dbReference>
<dbReference type="Gene3D" id="3.10.20.30">
    <property type="match status" value="1"/>
</dbReference>